<gene>
    <name evidence="2" type="ORF">MVLG_03541</name>
</gene>
<evidence type="ECO:0008006" key="5">
    <source>
        <dbReference type="Google" id="ProtNLM"/>
    </source>
</evidence>
<reference evidence="2 4" key="3">
    <citation type="journal article" date="2015" name="BMC Genomics">
        <title>Sex and parasites: genomic and transcriptomic analysis of Microbotryum lychnidis-dioicae, the biotrophic and plant-castrating anther smut fungus.</title>
        <authorList>
            <person name="Perlin M.H."/>
            <person name="Amselem J."/>
            <person name="Fontanillas E."/>
            <person name="Toh S.S."/>
            <person name="Chen Z."/>
            <person name="Goldberg J."/>
            <person name="Duplessis S."/>
            <person name="Henrissat B."/>
            <person name="Young S."/>
            <person name="Zeng Q."/>
            <person name="Aguileta G."/>
            <person name="Petit E."/>
            <person name="Badouin H."/>
            <person name="Andrews J."/>
            <person name="Razeeq D."/>
            <person name="Gabaldon T."/>
            <person name="Quesneville H."/>
            <person name="Giraud T."/>
            <person name="Hood M.E."/>
            <person name="Schultz D.J."/>
            <person name="Cuomo C.A."/>
        </authorList>
    </citation>
    <scope>NUCLEOTIDE SEQUENCE [LARGE SCALE GENOMIC DNA]</scope>
    <source>
        <strain evidence="4">p1A1 Lamole</strain>
        <strain evidence="2">P1A1 Lamole</strain>
    </source>
</reference>
<dbReference type="InParanoid" id="U5H8I2"/>
<dbReference type="Proteomes" id="UP000017200">
    <property type="component" value="Unassembled WGS sequence"/>
</dbReference>
<evidence type="ECO:0000313" key="2">
    <source>
        <dbReference type="EMBL" id="KDE06124.1"/>
    </source>
</evidence>
<accession>U5H8I2</accession>
<evidence type="ECO:0000256" key="1">
    <source>
        <dbReference type="SAM" id="MobiDB-lite"/>
    </source>
</evidence>
<dbReference type="SUPFAM" id="SSF56112">
    <property type="entry name" value="Protein kinase-like (PK-like)"/>
    <property type="match status" value="1"/>
</dbReference>
<dbReference type="EnsemblFungi" id="MVLG_03541T0">
    <property type="protein sequence ID" value="MVLG_03541T0"/>
    <property type="gene ID" value="MVLG_03541"/>
</dbReference>
<reference evidence="3" key="4">
    <citation type="submission" date="2015-06" db="UniProtKB">
        <authorList>
            <consortium name="EnsemblFungi"/>
        </authorList>
    </citation>
    <scope>IDENTIFICATION</scope>
</reference>
<dbReference type="OrthoDB" id="2539224at2759"/>
<dbReference type="EMBL" id="AEIJ01000343">
    <property type="status" value="NOT_ANNOTATED_CDS"/>
    <property type="molecule type" value="Genomic_DNA"/>
</dbReference>
<keyword evidence="4" id="KW-1185">Reference proteome</keyword>
<dbReference type="InterPro" id="IPR011009">
    <property type="entry name" value="Kinase-like_dom_sf"/>
</dbReference>
<sequence>MNQATFGGGQQKGLTIAQAQEDPRLTEEGARHTDFELTQPHHFLTCCEQMAVKKKGQAAARGMLVPIRFGMLLQGGHAKRTTFVPSPLVEVVLDLAQHAQRQPTRMYSPGLAITQTAAYLVVLDHETCRIATISDCWGEGSGELGVVLSILFGLDVYSAGFNPLFRYACHSNSGIKPVSFLASCLRPPELEEGAPLVGRIVEFIDEEPIELVHSTLRDDGSIFSRSTVVLQLTRPSLVAPAGSASSPSNSTPSFVLKVQYNTLNYVGHEATVLQKIEERCASIASPEESSLIFNHISLLEKPKSFGLHYSQIKDEDLPVRRDGQDAHQRVLRRKLDLLILRNPTPLPTRVHGHRHSRHPMSDAFYVLDRLFTLLPVLYDLGIHHRDLSLGNILHHRGHLVLVDWDSGIVAPPGELVRCAAEDCGSARFTLDTASSGALFWLLTKRDKAVAERDLADDFESVVYWFFYIVGSFLEFLSPPTWAAWYSMYLTWNHGLPDLAPLYAARLDLWGDIVSDRQERVDLLNAMYRLSPVEGRLLAMLTRKIPDFPMGSVQTTGEMAKMQVKMRKILGPAFQPRP</sequence>
<proteinExistence type="predicted"/>
<dbReference type="AlphaFoldDB" id="U5H8I2"/>
<feature type="compositionally biased region" description="Gly residues" evidence="1">
    <location>
        <begin position="1"/>
        <end position="11"/>
    </location>
</feature>
<name>U5H8I2_USTV1</name>
<evidence type="ECO:0000313" key="3">
    <source>
        <dbReference type="EnsemblFungi" id="MVLG_03541T0"/>
    </source>
</evidence>
<protein>
    <recommendedName>
        <fullName evidence="5">Protein kinase domain-containing protein</fullName>
    </recommendedName>
</protein>
<dbReference type="STRING" id="683840.U5H8I2"/>
<dbReference type="EMBL" id="GL541676">
    <property type="protein sequence ID" value="KDE06124.1"/>
    <property type="molecule type" value="Genomic_DNA"/>
</dbReference>
<evidence type="ECO:0000313" key="4">
    <source>
        <dbReference type="Proteomes" id="UP000017200"/>
    </source>
</evidence>
<reference evidence="2" key="2">
    <citation type="submission" date="2010-11" db="EMBL/GenBank/DDBJ databases">
        <authorList>
            <consortium name="The Broad Institute Genome Sequencing Platform"/>
            <person name="Earl A."/>
            <person name="Ward D."/>
            <person name="Feldgarden M."/>
            <person name="Gevers D."/>
            <person name="Butler R."/>
            <person name="Young S.K."/>
            <person name="Zeng Q."/>
            <person name="Gargeya S."/>
            <person name="Fitzgerald M."/>
            <person name="Haas B."/>
            <person name="Abouelleil A."/>
            <person name="Alvarado L."/>
            <person name="Arachchi H.M."/>
            <person name="Berlin A."/>
            <person name="Brown A."/>
            <person name="Chapman S.B."/>
            <person name="Chen Z."/>
            <person name="Dunbar C."/>
            <person name="Freedman E."/>
            <person name="Gearin G."/>
            <person name="Gellesch M."/>
            <person name="Goldberg J."/>
            <person name="Griggs A."/>
            <person name="Gujja S."/>
            <person name="Heilman E."/>
            <person name="Heiman D."/>
            <person name="Howarth C."/>
            <person name="Larson L."/>
            <person name="Lui A."/>
            <person name="MacDonald P.J.P."/>
            <person name="Mehta T."/>
            <person name="Montmayeur A."/>
            <person name="Murphy C."/>
            <person name="Neiman D."/>
            <person name="Pearson M."/>
            <person name="Priest M."/>
            <person name="Roberts A."/>
            <person name="Saif S."/>
            <person name="Shea T."/>
            <person name="Shenoy N."/>
            <person name="Sisk P."/>
            <person name="Stolte C."/>
            <person name="Sykes S."/>
            <person name="White J."/>
            <person name="Yandava C."/>
            <person name="Wortman J."/>
            <person name="Nusbaum C."/>
            <person name="Birren B."/>
        </authorList>
    </citation>
    <scope>NUCLEOTIDE SEQUENCE</scope>
    <source>
        <strain evidence="2">P1A1 Lamole</strain>
    </source>
</reference>
<organism evidence="2">
    <name type="scientific">Microbotryum lychnidis-dioicae (strain p1A1 Lamole / MvSl-1064)</name>
    <name type="common">Anther smut fungus</name>
    <dbReference type="NCBI Taxonomy" id="683840"/>
    <lineage>
        <taxon>Eukaryota</taxon>
        <taxon>Fungi</taxon>
        <taxon>Dikarya</taxon>
        <taxon>Basidiomycota</taxon>
        <taxon>Pucciniomycotina</taxon>
        <taxon>Microbotryomycetes</taxon>
        <taxon>Microbotryales</taxon>
        <taxon>Microbotryaceae</taxon>
        <taxon>Microbotryum</taxon>
    </lineage>
</organism>
<feature type="region of interest" description="Disordered" evidence="1">
    <location>
        <begin position="1"/>
        <end position="28"/>
    </location>
</feature>
<reference evidence="4" key="1">
    <citation type="submission" date="2010-11" db="EMBL/GenBank/DDBJ databases">
        <title>The genome sequence of Microbotryum violaceum strain p1A1 Lamole.</title>
        <authorList>
            <person name="Cuomo C."/>
            <person name="Perlin M."/>
            <person name="Young S.K."/>
            <person name="Zeng Q."/>
            <person name="Gargeya S."/>
            <person name="Alvarado L."/>
            <person name="Berlin A."/>
            <person name="Chapman S.B."/>
            <person name="Chen Z."/>
            <person name="Freedman E."/>
            <person name="Gellesch M."/>
            <person name="Goldberg J."/>
            <person name="Griggs A."/>
            <person name="Gujja S."/>
            <person name="Heilman E."/>
            <person name="Heiman D."/>
            <person name="Howarth C."/>
            <person name="Mehta T."/>
            <person name="Neiman D."/>
            <person name="Pearson M."/>
            <person name="Roberts A."/>
            <person name="Saif S."/>
            <person name="Shea T."/>
            <person name="Shenoy N."/>
            <person name="Sisk P."/>
            <person name="Stolte C."/>
            <person name="Sykes S."/>
            <person name="White J."/>
            <person name="Yandava C."/>
            <person name="Haas B."/>
            <person name="Nusbaum C."/>
            <person name="Birren B."/>
        </authorList>
    </citation>
    <scope>NUCLEOTIDE SEQUENCE [LARGE SCALE GENOMIC DNA]</scope>
    <source>
        <strain evidence="4">p1A1 Lamole</strain>
    </source>
</reference>
<dbReference type="HOGENOM" id="CLU_034773_0_0_1"/>